<gene>
    <name evidence="4" type="primary">sufD</name>
    <name evidence="4" type="ORF">ERX46_13795</name>
</gene>
<evidence type="ECO:0000313" key="5">
    <source>
        <dbReference type="Proteomes" id="UP000293952"/>
    </source>
</evidence>
<dbReference type="InterPro" id="IPR055346">
    <property type="entry name" value="Fe-S_cluster_assembly_SufBD"/>
</dbReference>
<dbReference type="InterPro" id="IPR000825">
    <property type="entry name" value="SUF_FeS_clus_asmbl_SufBD_core"/>
</dbReference>
<dbReference type="Proteomes" id="UP000293952">
    <property type="component" value="Unassembled WGS sequence"/>
</dbReference>
<proteinExistence type="inferred from homology"/>
<dbReference type="Pfam" id="PF01458">
    <property type="entry name" value="SUFBD_core"/>
    <property type="match status" value="1"/>
</dbReference>
<dbReference type="PANTHER" id="PTHR43575">
    <property type="entry name" value="PROTEIN ABCI7, CHLOROPLASTIC"/>
    <property type="match status" value="1"/>
</dbReference>
<dbReference type="NCBIfam" id="TIGR01981">
    <property type="entry name" value="sufD"/>
    <property type="match status" value="1"/>
</dbReference>
<evidence type="ECO:0000256" key="1">
    <source>
        <dbReference type="ARBA" id="ARBA00043967"/>
    </source>
</evidence>
<dbReference type="GO" id="GO:0016226">
    <property type="term" value="P:iron-sulfur cluster assembly"/>
    <property type="evidence" value="ECO:0007669"/>
    <property type="project" value="InterPro"/>
</dbReference>
<comment type="caution">
    <text evidence="4">The sequence shown here is derived from an EMBL/GenBank/DDBJ whole genome shotgun (WGS) entry which is preliminary data.</text>
</comment>
<evidence type="ECO:0000259" key="2">
    <source>
        <dbReference type="Pfam" id="PF01458"/>
    </source>
</evidence>
<organism evidence="4 5">
    <name type="scientific">Brumimicrobium glaciale</name>
    <dbReference type="NCBI Taxonomy" id="200475"/>
    <lineage>
        <taxon>Bacteria</taxon>
        <taxon>Pseudomonadati</taxon>
        <taxon>Bacteroidota</taxon>
        <taxon>Flavobacteriia</taxon>
        <taxon>Flavobacteriales</taxon>
        <taxon>Crocinitomicaceae</taxon>
        <taxon>Brumimicrobium</taxon>
    </lineage>
</organism>
<evidence type="ECO:0000313" key="4">
    <source>
        <dbReference type="EMBL" id="RYM32351.1"/>
    </source>
</evidence>
<comment type="similarity">
    <text evidence="1">Belongs to the iron-sulfur cluster assembly SufBD family.</text>
</comment>
<sequence length="418" mass="46695">MEVVVDNKVLAFVADFKKPETISDVRKQAMDALSGMDFPTTRVEEWKYTRVAKYVKKKYKQVQASANVGEYTIADLNAHQLVFVNGYYDESLSTILEDDAVSIHKIDDLNEEYYADIVDGTSENVFSLINKAYQTGGVFIQIKKNKKANHPIHLMHILDGEEVIANARHFIQSETGSKAEVVATYHSKNSENSFTNIVLEGHIEANASLTINKFQTEAKNVLHISNELFIQDESSNFLINTITTGALLTRNGLDVIVEGENCHTEMNGAYLGTEKQHIDNHTIIDQLYSHCTSSEAYKGVMDDKSVGVFNGKVIVRQDAQKIAAYQSNKNILLSKTASVNSKPELEIYADDVRCSHGSTIGELDEEAMFYLQSRGISAASARQLLIAAFIGDILDKVQNEALRANIDKLFLEDFGWKF</sequence>
<dbReference type="Pfam" id="PF19295">
    <property type="entry name" value="SufBD_N"/>
    <property type="match status" value="1"/>
</dbReference>
<dbReference type="InterPro" id="IPR045595">
    <property type="entry name" value="SufBD_N"/>
</dbReference>
<dbReference type="AlphaFoldDB" id="A0A4Q4KGR1"/>
<dbReference type="RefSeq" id="WP_130094461.1">
    <property type="nucleotide sequence ID" value="NZ_SETE01000006.1"/>
</dbReference>
<reference evidence="4 5" key="1">
    <citation type="submission" date="2019-02" db="EMBL/GenBank/DDBJ databases">
        <title>Genome sequence of the sea-ice species Brumimicrobium glaciale.</title>
        <authorList>
            <person name="Bowman J.P."/>
        </authorList>
    </citation>
    <scope>NUCLEOTIDE SEQUENCE [LARGE SCALE GENOMIC DNA]</scope>
    <source>
        <strain evidence="4 5">IC156</strain>
    </source>
</reference>
<name>A0A4Q4KGR1_9FLAO</name>
<dbReference type="InterPro" id="IPR037284">
    <property type="entry name" value="SUF_FeS_clus_asmbl_SufBD_sf"/>
</dbReference>
<dbReference type="EMBL" id="SETE01000006">
    <property type="protein sequence ID" value="RYM32351.1"/>
    <property type="molecule type" value="Genomic_DNA"/>
</dbReference>
<dbReference type="OrthoDB" id="9768262at2"/>
<feature type="domain" description="SUF system FeS cluster assembly SufBD N-terminal" evidence="3">
    <location>
        <begin position="19"/>
        <end position="153"/>
    </location>
</feature>
<accession>A0A4Q4KGR1</accession>
<dbReference type="InterPro" id="IPR011542">
    <property type="entry name" value="SUF_FeS_clus_asmbl_SufD"/>
</dbReference>
<dbReference type="PANTHER" id="PTHR43575:SF1">
    <property type="entry name" value="PROTEIN ABCI7, CHLOROPLASTIC"/>
    <property type="match status" value="1"/>
</dbReference>
<keyword evidence="5" id="KW-1185">Reference proteome</keyword>
<protein>
    <submittedName>
        <fullName evidence="4">Fe-S cluster assembly protein SufD</fullName>
    </submittedName>
</protein>
<feature type="domain" description="SUF system FeS cluster assembly SufBD core" evidence="2">
    <location>
        <begin position="157"/>
        <end position="389"/>
    </location>
</feature>
<dbReference type="SUPFAM" id="SSF101960">
    <property type="entry name" value="Stabilizer of iron transporter SufD"/>
    <property type="match status" value="1"/>
</dbReference>
<evidence type="ECO:0000259" key="3">
    <source>
        <dbReference type="Pfam" id="PF19295"/>
    </source>
</evidence>